<dbReference type="Proteomes" id="UP000027195">
    <property type="component" value="Unassembled WGS sequence"/>
</dbReference>
<protein>
    <recommendedName>
        <fullName evidence="5">Hook C-terminal domain-containing protein</fullName>
    </recommendedName>
</protein>
<name>A0A067MBI4_BOTB1</name>
<dbReference type="EMBL" id="KL198045">
    <property type="protein sequence ID" value="KDQ13128.1"/>
    <property type="molecule type" value="Genomic_DNA"/>
</dbReference>
<sequence length="283" mass="32865">MGDSTTNFFLLFTRSAEAALALRQRLNETVEELDDIRRKHTELEVKYETLSAELTIAKSDLNLVNKDQLDILHTLRESVNEDKAELEAENARIKDQVQELQDKAKMQLEQINSLLMEKVNLQSEGIGQRERMLERERDYSDLRAQIAGKDLPEETKSRVLALHEENVQLKEANRTQKQKLLEAKQHKLFEAESQKKGSPGTFDEAEESFRSQIKILQEEVARQKQIYQEAVLRYSREQELILGAIHAQGMRRGREHLAGKKARDEPKNAWLSQQRYQSASLRR</sequence>
<evidence type="ECO:0000256" key="1">
    <source>
        <dbReference type="SAM" id="Coils"/>
    </source>
</evidence>
<evidence type="ECO:0000256" key="2">
    <source>
        <dbReference type="SAM" id="MobiDB-lite"/>
    </source>
</evidence>
<feature type="region of interest" description="Disordered" evidence="2">
    <location>
        <begin position="252"/>
        <end position="283"/>
    </location>
</feature>
<reference evidence="4" key="1">
    <citation type="journal article" date="2014" name="Proc. Natl. Acad. Sci. U.S.A.">
        <title>Extensive sampling of basidiomycete genomes demonstrates inadequacy of the white-rot/brown-rot paradigm for wood decay fungi.</title>
        <authorList>
            <person name="Riley R."/>
            <person name="Salamov A.A."/>
            <person name="Brown D.W."/>
            <person name="Nagy L.G."/>
            <person name="Floudas D."/>
            <person name="Held B.W."/>
            <person name="Levasseur A."/>
            <person name="Lombard V."/>
            <person name="Morin E."/>
            <person name="Otillar R."/>
            <person name="Lindquist E.A."/>
            <person name="Sun H."/>
            <person name="LaButti K.M."/>
            <person name="Schmutz J."/>
            <person name="Jabbour D."/>
            <person name="Luo H."/>
            <person name="Baker S.E."/>
            <person name="Pisabarro A.G."/>
            <person name="Walton J.D."/>
            <person name="Blanchette R.A."/>
            <person name="Henrissat B."/>
            <person name="Martin F."/>
            <person name="Cullen D."/>
            <person name="Hibbett D.S."/>
            <person name="Grigoriev I.V."/>
        </authorList>
    </citation>
    <scope>NUCLEOTIDE SEQUENCE [LARGE SCALE GENOMIC DNA]</scope>
    <source>
        <strain evidence="4">FD-172 SS1</strain>
    </source>
</reference>
<dbReference type="OrthoDB" id="49395at2759"/>
<keyword evidence="1" id="KW-0175">Coiled coil</keyword>
<evidence type="ECO:0000313" key="3">
    <source>
        <dbReference type="EMBL" id="KDQ13128.1"/>
    </source>
</evidence>
<evidence type="ECO:0008006" key="5">
    <source>
        <dbReference type="Google" id="ProtNLM"/>
    </source>
</evidence>
<accession>A0A067MBI4</accession>
<feature type="compositionally biased region" description="Polar residues" evidence="2">
    <location>
        <begin position="270"/>
        <end position="283"/>
    </location>
</feature>
<proteinExistence type="predicted"/>
<organism evidence="3 4">
    <name type="scientific">Botryobasidium botryosum (strain FD-172 SS1)</name>
    <dbReference type="NCBI Taxonomy" id="930990"/>
    <lineage>
        <taxon>Eukaryota</taxon>
        <taxon>Fungi</taxon>
        <taxon>Dikarya</taxon>
        <taxon>Basidiomycota</taxon>
        <taxon>Agaricomycotina</taxon>
        <taxon>Agaricomycetes</taxon>
        <taxon>Cantharellales</taxon>
        <taxon>Botryobasidiaceae</taxon>
        <taxon>Botryobasidium</taxon>
    </lineage>
</organism>
<gene>
    <name evidence="3" type="ORF">BOTBODRAFT_395757</name>
</gene>
<keyword evidence="4" id="KW-1185">Reference proteome</keyword>
<dbReference type="STRING" id="930990.A0A067MBI4"/>
<dbReference type="HOGENOM" id="CLU_062678_0_0_1"/>
<evidence type="ECO:0000313" key="4">
    <source>
        <dbReference type="Proteomes" id="UP000027195"/>
    </source>
</evidence>
<dbReference type="AlphaFoldDB" id="A0A067MBI4"/>
<feature type="compositionally biased region" description="Basic and acidic residues" evidence="2">
    <location>
        <begin position="255"/>
        <end position="267"/>
    </location>
</feature>
<feature type="coiled-coil region" evidence="1">
    <location>
        <begin position="16"/>
        <end position="117"/>
    </location>
</feature>
<dbReference type="InParanoid" id="A0A067MBI4"/>